<dbReference type="InterPro" id="IPR013783">
    <property type="entry name" value="Ig-like_fold"/>
</dbReference>
<dbReference type="Gene3D" id="2.60.40.10">
    <property type="entry name" value="Immunoglobulins"/>
    <property type="match status" value="1"/>
</dbReference>
<feature type="signal peptide" evidence="2">
    <location>
        <begin position="1"/>
        <end position="38"/>
    </location>
</feature>
<accession>A0ABP5U9V9</accession>
<name>A0ABP5U9V9_9ACTN</name>
<dbReference type="NCBIfam" id="TIGR03773">
    <property type="entry name" value="anch_rpt_wall"/>
    <property type="match status" value="1"/>
</dbReference>
<dbReference type="NCBIfam" id="NF038134">
    <property type="entry name" value="choice_anch_M"/>
    <property type="match status" value="2"/>
</dbReference>
<dbReference type="Proteomes" id="UP001501444">
    <property type="component" value="Unassembled WGS sequence"/>
</dbReference>
<evidence type="ECO:0000313" key="4">
    <source>
        <dbReference type="EMBL" id="GAA2373530.1"/>
    </source>
</evidence>
<proteinExistence type="predicted"/>
<comment type="caution">
    <text evidence="4">The sequence shown here is derived from an EMBL/GenBank/DDBJ whole genome shotgun (WGS) entry which is preliminary data.</text>
</comment>
<sequence length="656" mass="67706">MRSALLRHPTPRRLIAAGATVAALVFAGLWALTTPAAAADPPVSGQRRVLNDVHTDALDVRWSDGQMRLQTRIGYEPFEYEDPARIVFQLRDTPDTQAQVPDDPAYAFLGPPGTPVWLAPETQNPAVIWPGFDTESIAPGTFAGDTVDLHLRGVSGPGTLEVFSFNPDGTPARIFSATDPAYTSKTLQTGVHVHTNWSFTALGWYTLTFEATATTPGGDKVSSGPVAYTWYVGGVAATDLVPIATTASLTAAPDGVSAGDQLTLTTQVTPPAANGWAEFLDGTTPLGTADVVDGTASLVTSALAAGDHTLTARFVPRFDNHYAPATTPALPLTIAPGSGTSPSTSPSPSASLSPSTSPPGTTPPPTEGTTTAVPTTTTGVGTPAPTRTTCVPTTSTTTGGVVLDQGHVDYAARVVNGQLVSQIKDGTKAGSTVWRNPADVVFHLTDQAAAKVPSGPFDFIGPANTPIWQIPQTQQQGVLWAGWNTEEVTTAQVTGPITWKLTGVNGPGALSIFEYDSFGQPKVIFNSKDGLPDTYAIPLGTHAHGNWVFTAAGAYRLTFTQSATLASGKQSSTTQVVTFAVGNTDPKALLPKQTTTTGCGAGGGRLPTTGVSLQGPLYGGLSMLAAGVALVTLASMRRRPATPPATHAAAPGDAPA</sequence>
<dbReference type="EMBL" id="BAAARV010000074">
    <property type="protein sequence ID" value="GAA2373530.1"/>
    <property type="molecule type" value="Genomic_DNA"/>
</dbReference>
<dbReference type="InterPro" id="IPR032109">
    <property type="entry name" value="Big_3_5"/>
</dbReference>
<dbReference type="RefSeq" id="WP_344617485.1">
    <property type="nucleotide sequence ID" value="NZ_BAAARV010000074.1"/>
</dbReference>
<organism evidence="4 5">
    <name type="scientific">Dactylosporangium salmoneum</name>
    <dbReference type="NCBI Taxonomy" id="53361"/>
    <lineage>
        <taxon>Bacteria</taxon>
        <taxon>Bacillati</taxon>
        <taxon>Actinomycetota</taxon>
        <taxon>Actinomycetes</taxon>
        <taxon>Micromonosporales</taxon>
        <taxon>Micromonosporaceae</taxon>
        <taxon>Dactylosporangium</taxon>
    </lineage>
</organism>
<feature type="chain" id="PRO_5045668049" description="Bacterial Ig-like domain-containing protein" evidence="2">
    <location>
        <begin position="39"/>
        <end position="656"/>
    </location>
</feature>
<feature type="compositionally biased region" description="Low complexity" evidence="1">
    <location>
        <begin position="335"/>
        <end position="355"/>
    </location>
</feature>
<evidence type="ECO:0000259" key="3">
    <source>
        <dbReference type="Pfam" id="PF16640"/>
    </source>
</evidence>
<dbReference type="InterPro" id="IPR022395">
    <property type="entry name" value="CHP03773_ABC_transptr-like"/>
</dbReference>
<dbReference type="InterPro" id="IPR022435">
    <property type="entry name" value="Surface-anchored_actinobac"/>
</dbReference>
<feature type="compositionally biased region" description="Low complexity" evidence="1">
    <location>
        <begin position="367"/>
        <end position="393"/>
    </location>
</feature>
<gene>
    <name evidence="4" type="ORF">GCM10010170_076230</name>
</gene>
<protein>
    <recommendedName>
        <fullName evidence="3">Bacterial Ig-like domain-containing protein</fullName>
    </recommendedName>
</protein>
<evidence type="ECO:0000256" key="1">
    <source>
        <dbReference type="SAM" id="MobiDB-lite"/>
    </source>
</evidence>
<evidence type="ECO:0000256" key="2">
    <source>
        <dbReference type="SAM" id="SignalP"/>
    </source>
</evidence>
<keyword evidence="5" id="KW-1185">Reference proteome</keyword>
<feature type="domain" description="Bacterial Ig-like" evidence="3">
    <location>
        <begin position="249"/>
        <end position="334"/>
    </location>
</feature>
<reference evidence="5" key="1">
    <citation type="journal article" date="2019" name="Int. J. Syst. Evol. Microbiol.">
        <title>The Global Catalogue of Microorganisms (GCM) 10K type strain sequencing project: providing services to taxonomists for standard genome sequencing and annotation.</title>
        <authorList>
            <consortium name="The Broad Institute Genomics Platform"/>
            <consortium name="The Broad Institute Genome Sequencing Center for Infectious Disease"/>
            <person name="Wu L."/>
            <person name="Ma J."/>
        </authorList>
    </citation>
    <scope>NUCLEOTIDE SEQUENCE [LARGE SCALE GENOMIC DNA]</scope>
    <source>
        <strain evidence="5">JCM 3272</strain>
    </source>
</reference>
<feature type="compositionally biased region" description="Pro residues" evidence="1">
    <location>
        <begin position="356"/>
        <end position="366"/>
    </location>
</feature>
<evidence type="ECO:0000313" key="5">
    <source>
        <dbReference type="Proteomes" id="UP001501444"/>
    </source>
</evidence>
<dbReference type="NCBIfam" id="TIGR03769">
    <property type="entry name" value="P_ac_wall_RPT"/>
    <property type="match status" value="2"/>
</dbReference>
<feature type="region of interest" description="Disordered" evidence="1">
    <location>
        <begin position="329"/>
        <end position="393"/>
    </location>
</feature>
<dbReference type="Pfam" id="PF16640">
    <property type="entry name" value="Big_3_5"/>
    <property type="match status" value="1"/>
</dbReference>
<keyword evidence="2" id="KW-0732">Signal</keyword>